<keyword evidence="9" id="KW-0812">Transmembrane</keyword>
<evidence type="ECO:0000256" key="7">
    <source>
        <dbReference type="ARBA" id="ARBA00023012"/>
    </source>
</evidence>
<dbReference type="PRINTS" id="PR00344">
    <property type="entry name" value="BCTRLSENSOR"/>
</dbReference>
<dbReference type="InterPro" id="IPR005467">
    <property type="entry name" value="His_kinase_dom"/>
</dbReference>
<dbReference type="SUPFAM" id="SSF55874">
    <property type="entry name" value="ATPase domain of HSP90 chaperone/DNA topoisomerase II/histidine kinase"/>
    <property type="match status" value="1"/>
</dbReference>
<keyword evidence="9" id="KW-0472">Membrane</keyword>
<dbReference type="Gene3D" id="3.30.450.20">
    <property type="entry name" value="PAS domain"/>
    <property type="match status" value="1"/>
</dbReference>
<protein>
    <recommendedName>
        <fullName evidence="2">histidine kinase</fullName>
        <ecNumber evidence="2">2.7.13.3</ecNumber>
    </recommendedName>
</protein>
<feature type="transmembrane region" description="Helical" evidence="9">
    <location>
        <begin position="30"/>
        <end position="51"/>
    </location>
</feature>
<keyword evidence="4" id="KW-0547">Nucleotide-binding</keyword>
<dbReference type="GO" id="GO:0004673">
    <property type="term" value="F:protein histidine kinase activity"/>
    <property type="evidence" value="ECO:0007669"/>
    <property type="project" value="UniProtKB-EC"/>
</dbReference>
<dbReference type="InterPro" id="IPR000014">
    <property type="entry name" value="PAS"/>
</dbReference>
<feature type="domain" description="PAS" evidence="11">
    <location>
        <begin position="110"/>
        <end position="149"/>
    </location>
</feature>
<keyword evidence="5 12" id="KW-0418">Kinase</keyword>
<dbReference type="InterPro" id="IPR035965">
    <property type="entry name" value="PAS-like_dom_sf"/>
</dbReference>
<keyword evidence="7" id="KW-0902">Two-component regulatory system</keyword>
<reference evidence="12 13" key="1">
    <citation type="submission" date="2018-07" db="EMBL/GenBank/DDBJ databases">
        <title>Freshwater and sediment microbial communities from various areas in North America, analyzing microbe dynamics in response to fracking.</title>
        <authorList>
            <person name="Lamendella R."/>
        </authorList>
    </citation>
    <scope>NUCLEOTIDE SEQUENCE [LARGE SCALE GENOMIC DNA]</scope>
    <source>
        <strain evidence="12 13">160A</strain>
    </source>
</reference>
<evidence type="ECO:0000256" key="6">
    <source>
        <dbReference type="ARBA" id="ARBA00022840"/>
    </source>
</evidence>
<comment type="caution">
    <text evidence="12">The sequence shown here is derived from an EMBL/GenBank/DDBJ whole genome shotgun (WGS) entry which is preliminary data.</text>
</comment>
<dbReference type="PANTHER" id="PTHR43065:SF46">
    <property type="entry name" value="C4-DICARBOXYLATE TRANSPORT SENSOR PROTEIN DCTB"/>
    <property type="match status" value="1"/>
</dbReference>
<dbReference type="EMBL" id="QPIZ01000020">
    <property type="protein sequence ID" value="RCW30794.1"/>
    <property type="molecule type" value="Genomic_DNA"/>
</dbReference>
<proteinExistence type="predicted"/>
<dbReference type="PROSITE" id="PS50109">
    <property type="entry name" value="HIS_KIN"/>
    <property type="match status" value="1"/>
</dbReference>
<evidence type="ECO:0000256" key="1">
    <source>
        <dbReference type="ARBA" id="ARBA00000085"/>
    </source>
</evidence>
<dbReference type="Proteomes" id="UP000252733">
    <property type="component" value="Unassembled WGS sequence"/>
</dbReference>
<dbReference type="PANTHER" id="PTHR43065">
    <property type="entry name" value="SENSOR HISTIDINE KINASE"/>
    <property type="match status" value="1"/>
</dbReference>
<keyword evidence="9" id="KW-1133">Transmembrane helix</keyword>
<evidence type="ECO:0000256" key="5">
    <source>
        <dbReference type="ARBA" id="ARBA00022777"/>
    </source>
</evidence>
<keyword evidence="6" id="KW-0067">ATP-binding</keyword>
<evidence type="ECO:0000256" key="4">
    <source>
        <dbReference type="ARBA" id="ARBA00022741"/>
    </source>
</evidence>
<dbReference type="RefSeq" id="WP_114437542.1">
    <property type="nucleotide sequence ID" value="NZ_QPIZ01000020.1"/>
</dbReference>
<dbReference type="SMART" id="SM00387">
    <property type="entry name" value="HATPase_c"/>
    <property type="match status" value="1"/>
</dbReference>
<evidence type="ECO:0000256" key="2">
    <source>
        <dbReference type="ARBA" id="ARBA00012438"/>
    </source>
</evidence>
<name>A0A368UTS7_9BACT</name>
<evidence type="ECO:0000256" key="8">
    <source>
        <dbReference type="SAM" id="Coils"/>
    </source>
</evidence>
<dbReference type="SUPFAM" id="SSF55785">
    <property type="entry name" value="PYP-like sensor domain (PAS domain)"/>
    <property type="match status" value="1"/>
</dbReference>
<keyword evidence="3" id="KW-0808">Transferase</keyword>
<dbReference type="GO" id="GO:0005524">
    <property type="term" value="F:ATP binding"/>
    <property type="evidence" value="ECO:0007669"/>
    <property type="project" value="UniProtKB-KW"/>
</dbReference>
<evidence type="ECO:0000313" key="13">
    <source>
        <dbReference type="Proteomes" id="UP000252733"/>
    </source>
</evidence>
<dbReference type="Pfam" id="PF02518">
    <property type="entry name" value="HATPase_c"/>
    <property type="match status" value="1"/>
</dbReference>
<dbReference type="AlphaFoldDB" id="A0A368UTS7"/>
<dbReference type="GO" id="GO:0000160">
    <property type="term" value="P:phosphorelay signal transduction system"/>
    <property type="evidence" value="ECO:0007669"/>
    <property type="project" value="UniProtKB-KW"/>
</dbReference>
<accession>A0A368UTS7</accession>
<dbReference type="PROSITE" id="PS50112">
    <property type="entry name" value="PAS"/>
    <property type="match status" value="1"/>
</dbReference>
<evidence type="ECO:0000259" key="10">
    <source>
        <dbReference type="PROSITE" id="PS50109"/>
    </source>
</evidence>
<evidence type="ECO:0000259" key="11">
    <source>
        <dbReference type="PROSITE" id="PS50112"/>
    </source>
</evidence>
<organism evidence="12 13">
    <name type="scientific">Marinilabilia salmonicolor</name>
    <dbReference type="NCBI Taxonomy" id="989"/>
    <lineage>
        <taxon>Bacteria</taxon>
        <taxon>Pseudomonadati</taxon>
        <taxon>Bacteroidota</taxon>
        <taxon>Bacteroidia</taxon>
        <taxon>Marinilabiliales</taxon>
        <taxon>Marinilabiliaceae</taxon>
        <taxon>Marinilabilia</taxon>
    </lineage>
</organism>
<dbReference type="EC" id="2.7.13.3" evidence="2"/>
<evidence type="ECO:0000256" key="9">
    <source>
        <dbReference type="SAM" id="Phobius"/>
    </source>
</evidence>
<dbReference type="InterPro" id="IPR036890">
    <property type="entry name" value="HATPase_C_sf"/>
</dbReference>
<evidence type="ECO:0000256" key="3">
    <source>
        <dbReference type="ARBA" id="ARBA00022679"/>
    </source>
</evidence>
<comment type="catalytic activity">
    <reaction evidence="1">
        <text>ATP + protein L-histidine = ADP + protein N-phospho-L-histidine.</text>
        <dbReference type="EC" id="2.7.13.3"/>
    </reaction>
</comment>
<keyword evidence="13" id="KW-1185">Reference proteome</keyword>
<keyword evidence="8" id="KW-0175">Coiled coil</keyword>
<dbReference type="InterPro" id="IPR004358">
    <property type="entry name" value="Sig_transdc_His_kin-like_C"/>
</dbReference>
<gene>
    <name evidence="12" type="ORF">DFO77_12012</name>
</gene>
<feature type="coiled-coil region" evidence="8">
    <location>
        <begin position="86"/>
        <end position="113"/>
    </location>
</feature>
<sequence length="452" mass="51221">MRISFLTRSVILILLIAVSAITATLGFFYLNIQVIGIAASLLFIVFTWNLISYQNRFFNKISYFFDAVRNEDSALSFPKIQHDPFLNELSSNLNRINEQLKEIKTENRQQEQYFQTLTDHVATGILSFDDTGFIFNANKNLKQMLGLEQLTHLRQLQKVDSQLAHVLMNLLPDNQRMHTIKSPSGKSINLLLKSTSFKNKDRTLRLISLQDINDQLSEKEMESWMKLIRVLTHEIMNSIAPVTSLSENLKNLFIRNGEVISPEMVSETTIAKTAKGLEVIEQQGIGLINFVESYRKLARLPKPELKPVNVRNLIENTVLLNKSLWPDIQISLQINDPDLQIAADEKLFPQVLINLLKNATEALDEQANGNIQIQTRRNQEGKIEICIKDNGPGIPPELLEEIFVPFFTTRESGSGIGLSLSRQIIRLHGGKLTANSQPGKETAFCIEVRPAD</sequence>
<evidence type="ECO:0000313" key="12">
    <source>
        <dbReference type="EMBL" id="RCW30794.1"/>
    </source>
</evidence>
<feature type="domain" description="Histidine kinase" evidence="10">
    <location>
        <begin position="230"/>
        <end position="452"/>
    </location>
</feature>
<dbReference type="InterPro" id="IPR003594">
    <property type="entry name" value="HATPase_dom"/>
</dbReference>
<dbReference type="Gene3D" id="3.30.565.10">
    <property type="entry name" value="Histidine kinase-like ATPase, C-terminal domain"/>
    <property type="match status" value="1"/>
</dbReference>